<gene>
    <name evidence="1" type="primary">Acey_s0002.g1029</name>
    <name evidence="1" type="ORF">Y032_0002g1029</name>
</gene>
<evidence type="ECO:0000313" key="1">
    <source>
        <dbReference type="EMBL" id="EYC32662.1"/>
    </source>
</evidence>
<dbReference type="Proteomes" id="UP000024635">
    <property type="component" value="Unassembled WGS sequence"/>
</dbReference>
<keyword evidence="2" id="KW-1185">Reference proteome</keyword>
<name>A0A016W070_9BILA</name>
<protein>
    <submittedName>
        <fullName evidence="1">Uncharacterized protein</fullName>
    </submittedName>
</protein>
<comment type="caution">
    <text evidence="1">The sequence shown here is derived from an EMBL/GenBank/DDBJ whole genome shotgun (WGS) entry which is preliminary data.</text>
</comment>
<sequence length="78" mass="8944">MDEEALSVIRADQLHEQLSHWDESGHLQVILEEPSEDIYERLKEAATRVERRHISFRNRSLRLSPKPAARDPGLTAAA</sequence>
<accession>A0A016W070</accession>
<proteinExistence type="predicted"/>
<organism evidence="1 2">
    <name type="scientific">Ancylostoma ceylanicum</name>
    <dbReference type="NCBI Taxonomy" id="53326"/>
    <lineage>
        <taxon>Eukaryota</taxon>
        <taxon>Metazoa</taxon>
        <taxon>Ecdysozoa</taxon>
        <taxon>Nematoda</taxon>
        <taxon>Chromadorea</taxon>
        <taxon>Rhabditida</taxon>
        <taxon>Rhabditina</taxon>
        <taxon>Rhabditomorpha</taxon>
        <taxon>Strongyloidea</taxon>
        <taxon>Ancylostomatidae</taxon>
        <taxon>Ancylostomatinae</taxon>
        <taxon>Ancylostoma</taxon>
    </lineage>
</organism>
<evidence type="ECO:0000313" key="2">
    <source>
        <dbReference type="Proteomes" id="UP000024635"/>
    </source>
</evidence>
<dbReference type="STRING" id="53326.A0A016W070"/>
<dbReference type="OrthoDB" id="5874694at2759"/>
<dbReference type="EMBL" id="JARK01001338">
    <property type="protein sequence ID" value="EYC32662.1"/>
    <property type="molecule type" value="Genomic_DNA"/>
</dbReference>
<dbReference type="AlphaFoldDB" id="A0A016W070"/>
<reference evidence="2" key="1">
    <citation type="journal article" date="2015" name="Nat. Genet.">
        <title>The genome and transcriptome of the zoonotic hookworm Ancylostoma ceylanicum identify infection-specific gene families.</title>
        <authorList>
            <person name="Schwarz E.M."/>
            <person name="Hu Y."/>
            <person name="Antoshechkin I."/>
            <person name="Miller M.M."/>
            <person name="Sternberg P.W."/>
            <person name="Aroian R.V."/>
        </authorList>
    </citation>
    <scope>NUCLEOTIDE SEQUENCE</scope>
    <source>
        <strain evidence="2">HY135</strain>
    </source>
</reference>